<protein>
    <submittedName>
        <fullName evidence="1">Uncharacterized protein</fullName>
    </submittedName>
</protein>
<sequence length="369" mass="42409">MNNNSYILEPEKYLCYKSMVKYERLSNLINDYYKNSDSNQIELYIDVSSFIDQLIKKADQMQNKINTGDNLFISAWILNMCAHYRRFFRTRYSVETTIFLICRDIGNNGSEFRRLINCVEYDRGMASEAWTTIFNYNMDIINDVILYVPNMEIVRTNYDFNSKALYIMNMRQNDDIPAMIISDDMINLQLCATTPKDVCVLIPSKSGSEDNSALLGQKDAVSYYISKKRISSAALFESDPYFYIPLMGAMSGCKNRGFKSIYSISQTVSAINKLFSDGLISPGNPTSVDRVIMLISSMYPKRAINNKQIVDRFNCLSAAMQSMFFFNNIIGDQMDINQYGRMINLYNPAAVKEIVSKVFVNHEIDLNNL</sequence>
<accession>A0A8S5UFJ8</accession>
<reference evidence="1" key="1">
    <citation type="journal article" date="2021" name="Proc. Natl. Acad. Sci. U.S.A.">
        <title>A Catalog of Tens of Thousands of Viruses from Human Metagenomes Reveals Hidden Associations with Chronic Diseases.</title>
        <authorList>
            <person name="Tisza M.J."/>
            <person name="Buck C.B."/>
        </authorList>
    </citation>
    <scope>NUCLEOTIDE SEQUENCE</scope>
    <source>
        <strain evidence="1">CtcyQ27</strain>
    </source>
</reference>
<dbReference type="EMBL" id="BK016080">
    <property type="protein sequence ID" value="DAF93158.1"/>
    <property type="molecule type" value="Genomic_DNA"/>
</dbReference>
<evidence type="ECO:0000313" key="1">
    <source>
        <dbReference type="EMBL" id="DAF93158.1"/>
    </source>
</evidence>
<proteinExistence type="predicted"/>
<name>A0A8S5UFJ8_9CAUD</name>
<organism evidence="1">
    <name type="scientific">Myoviridae sp. ctcyQ27</name>
    <dbReference type="NCBI Taxonomy" id="2825139"/>
    <lineage>
        <taxon>Viruses</taxon>
        <taxon>Duplodnaviria</taxon>
        <taxon>Heunggongvirae</taxon>
        <taxon>Uroviricota</taxon>
        <taxon>Caudoviricetes</taxon>
    </lineage>
</organism>